<dbReference type="STRING" id="1798652.A3A43_00470"/>
<keyword evidence="1" id="KW-1133">Transmembrane helix</keyword>
<evidence type="ECO:0000313" key="3">
    <source>
        <dbReference type="Proteomes" id="UP000178495"/>
    </source>
</evidence>
<evidence type="ECO:0000256" key="1">
    <source>
        <dbReference type="SAM" id="Phobius"/>
    </source>
</evidence>
<dbReference type="AlphaFoldDB" id="A0A1G2CIS2"/>
<evidence type="ECO:0000313" key="2">
    <source>
        <dbReference type="EMBL" id="OGZ01102.1"/>
    </source>
</evidence>
<feature type="transmembrane region" description="Helical" evidence="1">
    <location>
        <begin position="189"/>
        <end position="213"/>
    </location>
</feature>
<sequence>MEKLKKSIYKRLPITEIYLDDVDDIFEVIQRHTEREVLIETEDYKLKTTEELRHLGVEKLNNLEIKSIDPYIRVKLEPASAYIYSGRDDTLSRGILDELGLILSRGAKNLQTILVQPYILALYWLIALLCGWWLGSKSSTARIFGFAGVFLLGVLYAIWGSRREQAHSVVILKKRQESSGFLKRNKDQLLIALFGAIIGGIATLLIAILLAGWF</sequence>
<feature type="transmembrane region" description="Helical" evidence="1">
    <location>
        <begin position="140"/>
        <end position="159"/>
    </location>
</feature>
<dbReference type="Proteomes" id="UP000178495">
    <property type="component" value="Unassembled WGS sequence"/>
</dbReference>
<keyword evidence="1" id="KW-0472">Membrane</keyword>
<accession>A0A1G2CIS2</accession>
<proteinExistence type="predicted"/>
<feature type="transmembrane region" description="Helical" evidence="1">
    <location>
        <begin position="113"/>
        <end position="134"/>
    </location>
</feature>
<name>A0A1G2CIS2_9BACT</name>
<keyword evidence="1" id="KW-0812">Transmembrane</keyword>
<protein>
    <submittedName>
        <fullName evidence="2">Uncharacterized protein</fullName>
    </submittedName>
</protein>
<organism evidence="2 3">
    <name type="scientific">Candidatus Liptonbacteria bacterium RIFCSPLOWO2_01_FULL_56_20</name>
    <dbReference type="NCBI Taxonomy" id="1798652"/>
    <lineage>
        <taxon>Bacteria</taxon>
        <taxon>Candidatus Liptoniibacteriota</taxon>
    </lineage>
</organism>
<gene>
    <name evidence="2" type="ORF">A3A43_00470</name>
</gene>
<comment type="caution">
    <text evidence="2">The sequence shown here is derived from an EMBL/GenBank/DDBJ whole genome shotgun (WGS) entry which is preliminary data.</text>
</comment>
<reference evidence="2 3" key="1">
    <citation type="journal article" date="2016" name="Nat. Commun.">
        <title>Thousands of microbial genomes shed light on interconnected biogeochemical processes in an aquifer system.</title>
        <authorList>
            <person name="Anantharaman K."/>
            <person name="Brown C.T."/>
            <person name="Hug L.A."/>
            <person name="Sharon I."/>
            <person name="Castelle C.J."/>
            <person name="Probst A.J."/>
            <person name="Thomas B.C."/>
            <person name="Singh A."/>
            <person name="Wilkins M.J."/>
            <person name="Karaoz U."/>
            <person name="Brodie E.L."/>
            <person name="Williams K.H."/>
            <person name="Hubbard S.S."/>
            <person name="Banfield J.F."/>
        </authorList>
    </citation>
    <scope>NUCLEOTIDE SEQUENCE [LARGE SCALE GENOMIC DNA]</scope>
</reference>
<dbReference type="EMBL" id="MHLC01000021">
    <property type="protein sequence ID" value="OGZ01102.1"/>
    <property type="molecule type" value="Genomic_DNA"/>
</dbReference>